<evidence type="ECO:0000256" key="2">
    <source>
        <dbReference type="ARBA" id="ARBA00004141"/>
    </source>
</evidence>
<dbReference type="Proteomes" id="UP001057580">
    <property type="component" value="Chromosome"/>
</dbReference>
<keyword evidence="11 12" id="KW-0472">Membrane</keyword>
<evidence type="ECO:0000256" key="1">
    <source>
        <dbReference type="ARBA" id="ARBA00000900"/>
    </source>
</evidence>
<gene>
    <name evidence="14" type="ORF">N0B31_03810</name>
</gene>
<dbReference type="AlphaFoldDB" id="A0A9E7UC56"/>
<evidence type="ECO:0000256" key="6">
    <source>
        <dbReference type="ARBA" id="ARBA00022723"/>
    </source>
</evidence>
<feature type="transmembrane region" description="Helical" evidence="12">
    <location>
        <begin position="6"/>
        <end position="25"/>
    </location>
</feature>
<dbReference type="InterPro" id="IPR022170">
    <property type="entry name" value="MUL1-like"/>
</dbReference>
<dbReference type="GO" id="GO:0008270">
    <property type="term" value="F:zinc ion binding"/>
    <property type="evidence" value="ECO:0007669"/>
    <property type="project" value="UniProtKB-KW"/>
</dbReference>
<dbReference type="KEGG" id="ssai:N0B31_03810"/>
<evidence type="ECO:0000256" key="5">
    <source>
        <dbReference type="ARBA" id="ARBA00022692"/>
    </source>
</evidence>
<keyword evidence="15" id="KW-1185">Reference proteome</keyword>
<dbReference type="GeneID" id="74941518"/>
<dbReference type="EMBL" id="CP104003">
    <property type="protein sequence ID" value="UWM55414.1"/>
    <property type="molecule type" value="Genomic_DNA"/>
</dbReference>
<evidence type="ECO:0000256" key="9">
    <source>
        <dbReference type="ARBA" id="ARBA00022833"/>
    </source>
</evidence>
<accession>A0A9E7UC56</accession>
<keyword evidence="5 12" id="KW-0812">Transmembrane</keyword>
<name>A0A9E7UC56_9EURY</name>
<evidence type="ECO:0000256" key="7">
    <source>
        <dbReference type="ARBA" id="ARBA00022771"/>
    </source>
</evidence>
<evidence type="ECO:0000313" key="15">
    <source>
        <dbReference type="Proteomes" id="UP001057580"/>
    </source>
</evidence>
<evidence type="ECO:0000256" key="3">
    <source>
        <dbReference type="ARBA" id="ARBA00012483"/>
    </source>
</evidence>
<proteinExistence type="predicted"/>
<comment type="subcellular location">
    <subcellularLocation>
        <location evidence="2">Membrane</location>
        <topology evidence="2">Multi-pass membrane protein</topology>
    </subcellularLocation>
</comment>
<evidence type="ECO:0000256" key="12">
    <source>
        <dbReference type="SAM" id="Phobius"/>
    </source>
</evidence>
<dbReference type="RefSeq" id="WP_260594514.1">
    <property type="nucleotide sequence ID" value="NZ_CP104003.1"/>
</dbReference>
<dbReference type="GO" id="GO:0016020">
    <property type="term" value="C:membrane"/>
    <property type="evidence" value="ECO:0007669"/>
    <property type="project" value="UniProtKB-SubCell"/>
</dbReference>
<comment type="catalytic activity">
    <reaction evidence="1">
        <text>S-ubiquitinyl-[E2 ubiquitin-conjugating enzyme]-L-cysteine + [acceptor protein]-L-lysine = [E2 ubiquitin-conjugating enzyme]-L-cysteine + N(6)-ubiquitinyl-[acceptor protein]-L-lysine.</text>
        <dbReference type="EC" id="2.3.2.27"/>
    </reaction>
</comment>
<feature type="transmembrane region" description="Helical" evidence="12">
    <location>
        <begin position="45"/>
        <end position="64"/>
    </location>
</feature>
<sequence length="296" mass="30532">MQDSYGVVLFVAFALVFVPTLLGVLATDDSARDRLASHGTSVGEVAVAVVAVTVLLAGLLWVGSPEDGGGFASPAVGLYLSAVGLVVALGYARRLSWLVRADRTATGGVGAGRVAVTGTVECVDPSETPFFERPAAAWSWAVAVKNRHGTNYEGRRAWAVERTGVGGVPFTLDDGSGPVRVDPTEARLELADERTEDRSPGDVPGRAGTVTDLGMGGERFRFTERVLRPGSRATVVGRLTDGAFGASDESLLVASGTASGLRRRLAALAAALGGASLVGGWLCLRLLVTTLGVSLP</sequence>
<dbReference type="GO" id="GO:0016567">
    <property type="term" value="P:protein ubiquitination"/>
    <property type="evidence" value="ECO:0007669"/>
    <property type="project" value="InterPro"/>
</dbReference>
<dbReference type="Pfam" id="PF12483">
    <property type="entry name" value="GIDE"/>
    <property type="match status" value="1"/>
</dbReference>
<keyword evidence="10 12" id="KW-1133">Transmembrane helix</keyword>
<keyword evidence="8" id="KW-0833">Ubl conjugation pathway</keyword>
<keyword evidence="9" id="KW-0862">Zinc</keyword>
<keyword evidence="7" id="KW-0863">Zinc-finger</keyword>
<evidence type="ECO:0000259" key="13">
    <source>
        <dbReference type="Pfam" id="PF12483"/>
    </source>
</evidence>
<evidence type="ECO:0000256" key="11">
    <source>
        <dbReference type="ARBA" id="ARBA00023136"/>
    </source>
</evidence>
<reference evidence="14" key="1">
    <citation type="submission" date="2022-09" db="EMBL/GenBank/DDBJ databases">
        <title>Diverse halophilic archaea isolated from saline environments.</title>
        <authorList>
            <person name="Cui H.-L."/>
        </authorList>
    </citation>
    <scope>NUCLEOTIDE SEQUENCE</scope>
    <source>
        <strain evidence="14">ZS-35-S2</strain>
    </source>
</reference>
<feature type="transmembrane region" description="Helical" evidence="12">
    <location>
        <begin position="265"/>
        <end position="288"/>
    </location>
</feature>
<evidence type="ECO:0000256" key="4">
    <source>
        <dbReference type="ARBA" id="ARBA00022679"/>
    </source>
</evidence>
<feature type="domain" description="E3 Ubiquitin ligase MUL1-like" evidence="13">
    <location>
        <begin position="151"/>
        <end position="278"/>
    </location>
</feature>
<protein>
    <recommendedName>
        <fullName evidence="3">RING-type E3 ubiquitin transferase</fullName>
        <ecNumber evidence="3">2.3.2.27</ecNumber>
    </recommendedName>
</protein>
<keyword evidence="6" id="KW-0479">Metal-binding</keyword>
<keyword evidence="4" id="KW-0808">Transferase</keyword>
<dbReference type="EC" id="2.3.2.27" evidence="3"/>
<organism evidence="14 15">
    <name type="scientific">Salinirubellus salinus</name>
    <dbReference type="NCBI Taxonomy" id="1364945"/>
    <lineage>
        <taxon>Archaea</taxon>
        <taxon>Methanobacteriati</taxon>
        <taxon>Methanobacteriota</taxon>
        <taxon>Stenosarchaea group</taxon>
        <taxon>Halobacteria</taxon>
        <taxon>Halobacteriales</taxon>
        <taxon>Natronomonadaceae</taxon>
        <taxon>Salinirubellus</taxon>
    </lineage>
</organism>
<dbReference type="GO" id="GO:0061630">
    <property type="term" value="F:ubiquitin protein ligase activity"/>
    <property type="evidence" value="ECO:0007669"/>
    <property type="project" value="UniProtKB-EC"/>
</dbReference>
<feature type="transmembrane region" description="Helical" evidence="12">
    <location>
        <begin position="70"/>
        <end position="92"/>
    </location>
</feature>
<evidence type="ECO:0000256" key="10">
    <source>
        <dbReference type="ARBA" id="ARBA00022989"/>
    </source>
</evidence>
<evidence type="ECO:0000313" key="14">
    <source>
        <dbReference type="EMBL" id="UWM55414.1"/>
    </source>
</evidence>
<evidence type="ECO:0000256" key="8">
    <source>
        <dbReference type="ARBA" id="ARBA00022786"/>
    </source>
</evidence>